<dbReference type="OrthoDB" id="242438at2"/>
<feature type="transmembrane region" description="Helical" evidence="1">
    <location>
        <begin position="6"/>
        <end position="25"/>
    </location>
</feature>
<feature type="transmembrane region" description="Helical" evidence="1">
    <location>
        <begin position="86"/>
        <end position="108"/>
    </location>
</feature>
<dbReference type="InterPro" id="IPR029062">
    <property type="entry name" value="Class_I_gatase-like"/>
</dbReference>
<organism evidence="4 5">
    <name type="scientific">Blastopirellula marina</name>
    <dbReference type="NCBI Taxonomy" id="124"/>
    <lineage>
        <taxon>Bacteria</taxon>
        <taxon>Pseudomonadati</taxon>
        <taxon>Planctomycetota</taxon>
        <taxon>Planctomycetia</taxon>
        <taxon>Pirellulales</taxon>
        <taxon>Pirellulaceae</taxon>
        <taxon>Blastopirellula</taxon>
    </lineage>
</organism>
<dbReference type="Gene3D" id="3.40.50.410">
    <property type="entry name" value="von Willebrand factor, type A domain"/>
    <property type="match status" value="1"/>
</dbReference>
<evidence type="ECO:0000313" key="4">
    <source>
        <dbReference type="EMBL" id="PQO44768.1"/>
    </source>
</evidence>
<dbReference type="SUPFAM" id="SSF52317">
    <property type="entry name" value="Class I glutamine amidotransferase-like"/>
    <property type="match status" value="1"/>
</dbReference>
<feature type="domain" description="VWFA" evidence="3">
    <location>
        <begin position="156"/>
        <end position="256"/>
    </location>
</feature>
<dbReference type="EMBL" id="PUHZ01000017">
    <property type="protein sequence ID" value="PQO44768.1"/>
    <property type="molecule type" value="Genomic_DNA"/>
</dbReference>
<dbReference type="Pfam" id="PF07584">
    <property type="entry name" value="BatA"/>
    <property type="match status" value="1"/>
</dbReference>
<dbReference type="InterPro" id="IPR036465">
    <property type="entry name" value="vWFA_dom_sf"/>
</dbReference>
<dbReference type="RefSeq" id="WP_105336610.1">
    <property type="nucleotide sequence ID" value="NZ_PUHZ01000017.1"/>
</dbReference>
<dbReference type="PANTHER" id="PTHR37464:SF1">
    <property type="entry name" value="BLL2463 PROTEIN"/>
    <property type="match status" value="1"/>
</dbReference>
<keyword evidence="1" id="KW-0812">Transmembrane</keyword>
<dbReference type="AlphaFoldDB" id="A0A2S8GJZ8"/>
<gene>
    <name evidence="4" type="ORF">C5Y93_16845</name>
</gene>
<evidence type="ECO:0000259" key="3">
    <source>
        <dbReference type="Pfam" id="PF13519"/>
    </source>
</evidence>
<evidence type="ECO:0000313" key="5">
    <source>
        <dbReference type="Proteomes" id="UP000237819"/>
    </source>
</evidence>
<dbReference type="Pfam" id="PF13519">
    <property type="entry name" value="VWA_2"/>
    <property type="match status" value="1"/>
</dbReference>
<evidence type="ECO:0000259" key="2">
    <source>
        <dbReference type="Pfam" id="PF07584"/>
    </source>
</evidence>
<feature type="transmembrane region" description="Helical" evidence="1">
    <location>
        <begin position="751"/>
        <end position="769"/>
    </location>
</feature>
<keyword evidence="1" id="KW-1133">Transmembrane helix</keyword>
<evidence type="ECO:0000256" key="1">
    <source>
        <dbReference type="SAM" id="Phobius"/>
    </source>
</evidence>
<comment type="caution">
    <text evidence="4">The sequence shown here is derived from an EMBL/GenBank/DDBJ whole genome shotgun (WGS) entry which is preliminary data.</text>
</comment>
<protein>
    <recommendedName>
        <fullName evidence="6">Aerotolerance regulator N-terminal domain-containing protein</fullName>
    </recommendedName>
</protein>
<dbReference type="PANTHER" id="PTHR37464">
    <property type="entry name" value="BLL2463 PROTEIN"/>
    <property type="match status" value="1"/>
</dbReference>
<dbReference type="CDD" id="cd03143">
    <property type="entry name" value="A4_beta-galactosidase_middle_domain"/>
    <property type="match status" value="1"/>
</dbReference>
<dbReference type="SUPFAM" id="SSF53300">
    <property type="entry name" value="vWA-like"/>
    <property type="match status" value="1"/>
</dbReference>
<dbReference type="InterPro" id="IPR002035">
    <property type="entry name" value="VWF_A"/>
</dbReference>
<proteinExistence type="predicted"/>
<evidence type="ECO:0008006" key="6">
    <source>
        <dbReference type="Google" id="ProtNLM"/>
    </source>
</evidence>
<dbReference type="Proteomes" id="UP000237819">
    <property type="component" value="Unassembled WGS sequence"/>
</dbReference>
<dbReference type="InterPro" id="IPR011933">
    <property type="entry name" value="Double_TM_dom"/>
</dbReference>
<feature type="transmembrane region" description="Helical" evidence="1">
    <location>
        <begin position="56"/>
        <end position="74"/>
    </location>
</feature>
<name>A0A2S8GJZ8_9BACT</name>
<feature type="domain" description="Aerotolerance regulator N-terminal" evidence="2">
    <location>
        <begin position="1"/>
        <end position="76"/>
    </location>
</feature>
<accession>A0A2S8GJZ8</accession>
<dbReference type="InterPro" id="IPR024163">
    <property type="entry name" value="Aerotolerance_reg_N"/>
</dbReference>
<feature type="transmembrane region" description="Helical" evidence="1">
    <location>
        <begin position="115"/>
        <end position="138"/>
    </location>
</feature>
<sequence length="781" mass="85667">MQFANVGLLLGGLLVAVPIILHLVMRQQPKQLEFPALRFVRQRSVQNTRRLQLKHWILLALRILAVLALVAALARPGVSSAAVGRWVLSGSLGVILLIGAFVTAAAWLAGSSRVLAYVLTALTALVGVGTLVATAMALSSSTGPIVGEQEAPVAAVIVCDTSPRMLYRHQNQTRLEKAKELGSWLTSQLPEDSQMAVLDQRAQSAIFAPDRGAARQAIGRLEVTVGGKSLLALVEQALEMLESNELQRKEIYVLTDLAAPAWDQGDAQRLKARLAEQPDIPLYIIDVGADEVRNIAISDLVLSDELAPENRDVTLYAEVVSNGASDTKTIELFVEKLDDKLPIVENGELITPTATRRNRQTIELTDDQPRSISFRLPGLESGTHHGWIQLVGDDGLEADNKRWFTIEARPAWKLLVVESQAANGSDLVNALVPPGFPAAAFQIDVIKQNALTPDKLNGYQGVVLLDPAPMPDATWQALNRFVSRGGGLMIFLGREAVKDSFNGEAPQSVLPGTLSREWRAGDRLWYLQPTDYQHAMLAPYRNIGTSVPWRDFPIERHWSFDEVDSDANTVVPYSNYIPAMVEQRIGKGIVLTFTTSISDPPNDAWNNLLSGFQSWPFFVMVNQMAKYIVAGTDQHFNYIAGDVATVQTSPDNETTTHLLFTPAGIDPQEVIPDSGTITIPFTSSLGTYRIRPLGGGAVTGFSVNLPPFATQMEKLTEADLDEILGPGRYRLARQKEQIVREQGEARLGVPLFPWLMLIVVIVFGLENVLANRFYRQQTETT</sequence>
<reference evidence="4 5" key="1">
    <citation type="submission" date="2018-02" db="EMBL/GenBank/DDBJ databases">
        <title>Comparative genomes isolates from brazilian mangrove.</title>
        <authorList>
            <person name="Araujo J.E."/>
            <person name="Taketani R.G."/>
            <person name="Silva M.C.P."/>
            <person name="Loureco M.V."/>
            <person name="Andreote F.D."/>
        </authorList>
    </citation>
    <scope>NUCLEOTIDE SEQUENCE [LARGE SCALE GENOMIC DNA]</scope>
    <source>
        <strain evidence="4 5">Nap-Phe MGV</strain>
    </source>
</reference>
<dbReference type="NCBIfam" id="TIGR02226">
    <property type="entry name" value="two_anch"/>
    <property type="match status" value="1"/>
</dbReference>
<keyword evidence="1" id="KW-0472">Membrane</keyword>
<dbReference type="Gene3D" id="3.40.50.880">
    <property type="match status" value="1"/>
</dbReference>